<dbReference type="AlphaFoldDB" id="A0A0P9CZE0"/>
<gene>
    <name evidence="1" type="ORF">SE17_37815</name>
</gene>
<keyword evidence="2" id="KW-1185">Reference proteome</keyword>
<dbReference type="Proteomes" id="UP000050509">
    <property type="component" value="Unassembled WGS sequence"/>
</dbReference>
<protein>
    <submittedName>
        <fullName evidence="1">4-vinyl reductase</fullName>
    </submittedName>
</protein>
<reference evidence="1 2" key="1">
    <citation type="submission" date="2015-09" db="EMBL/GenBank/DDBJ databases">
        <title>Draft genome sequence of Kouleothrix aurantiaca JCM 19913.</title>
        <authorList>
            <person name="Hemp J."/>
        </authorList>
    </citation>
    <scope>NUCLEOTIDE SEQUENCE [LARGE SCALE GENOMIC DNA]</scope>
    <source>
        <strain evidence="1 2">COM-B</strain>
    </source>
</reference>
<dbReference type="Gene3D" id="3.30.1380.20">
    <property type="entry name" value="Trafficking protein particle complex subunit 3"/>
    <property type="match status" value="1"/>
</dbReference>
<dbReference type="EMBL" id="LJCR01002616">
    <property type="protein sequence ID" value="KPV48484.1"/>
    <property type="molecule type" value="Genomic_DNA"/>
</dbReference>
<proteinExistence type="predicted"/>
<evidence type="ECO:0000313" key="1">
    <source>
        <dbReference type="EMBL" id="KPV48484.1"/>
    </source>
</evidence>
<evidence type="ECO:0000313" key="2">
    <source>
        <dbReference type="Proteomes" id="UP000050509"/>
    </source>
</evidence>
<organism evidence="1 2">
    <name type="scientific">Kouleothrix aurantiaca</name>
    <dbReference type="NCBI Taxonomy" id="186479"/>
    <lineage>
        <taxon>Bacteria</taxon>
        <taxon>Bacillati</taxon>
        <taxon>Chloroflexota</taxon>
        <taxon>Chloroflexia</taxon>
        <taxon>Chloroflexales</taxon>
        <taxon>Roseiflexineae</taxon>
        <taxon>Roseiflexaceae</taxon>
        <taxon>Kouleothrix</taxon>
    </lineage>
</organism>
<comment type="caution">
    <text evidence="1">The sequence shown here is derived from an EMBL/GenBank/DDBJ whole genome shotgun (WGS) entry which is preliminary data.</text>
</comment>
<dbReference type="SUPFAM" id="SSF111126">
    <property type="entry name" value="Ligand-binding domain in the NO signalling and Golgi transport"/>
    <property type="match status" value="1"/>
</dbReference>
<feature type="non-terminal residue" evidence="1">
    <location>
        <position position="1"/>
    </location>
</feature>
<sequence length="43" mass="4653">AQGILEEALTWVTGGHAFHMEEIECRAMGGNTCTFAIDKDAID</sequence>
<dbReference type="InterPro" id="IPR024096">
    <property type="entry name" value="NO_sig/Golgi_transp_ligand-bd"/>
</dbReference>
<name>A0A0P9CZE0_9CHLR</name>
<accession>A0A0P9CZE0</accession>